<organism evidence="1 2">
    <name type="scientific">Lentinula aff. lateritia</name>
    <dbReference type="NCBI Taxonomy" id="2804960"/>
    <lineage>
        <taxon>Eukaryota</taxon>
        <taxon>Fungi</taxon>
        <taxon>Dikarya</taxon>
        <taxon>Basidiomycota</taxon>
        <taxon>Agaricomycotina</taxon>
        <taxon>Agaricomycetes</taxon>
        <taxon>Agaricomycetidae</taxon>
        <taxon>Agaricales</taxon>
        <taxon>Marasmiineae</taxon>
        <taxon>Omphalotaceae</taxon>
        <taxon>Lentinula</taxon>
    </lineage>
</organism>
<sequence>MFWQIEVYYVPSQSLMCLPGAQVRYEVVKHLQGLSHLCAMTGNSCANVGIAIEGATNAAHGAADIILTEPGLSAIVHTIHGSHIIFQHMRNYSIYACAVTIHIVVCFAILAWYYLVAYGLYLTLSILILVVIILESNFFQNKFGVTLLTSPVDPNDEQHHTIVYLQVAIISQALIFVTHSRGFFFMEHPSFALMGVFCVAQLISSIIAACSNWGFTDMHGISGEWIGIIWVWNIVWFIPLDWTGSSPQ</sequence>
<comment type="caution">
    <text evidence="1">The sequence shown here is derived from an EMBL/GenBank/DDBJ whole genome shotgun (WGS) entry which is preliminary data.</text>
</comment>
<name>A0ACC1TJS6_9AGAR</name>
<dbReference type="EMBL" id="MU795779">
    <property type="protein sequence ID" value="KAJ3804863.1"/>
    <property type="molecule type" value="Genomic_DNA"/>
</dbReference>
<protein>
    <submittedName>
        <fullName evidence="1">Plasmamembrane-ATPase</fullName>
    </submittedName>
</protein>
<proteinExistence type="predicted"/>
<reference evidence="1" key="1">
    <citation type="submission" date="2022-09" db="EMBL/GenBank/DDBJ databases">
        <title>A Global Phylogenomic Analysis of the Shiitake Genus Lentinula.</title>
        <authorList>
            <consortium name="DOE Joint Genome Institute"/>
            <person name="Sierra-Patev S."/>
            <person name="Min B."/>
            <person name="Naranjo-Ortiz M."/>
            <person name="Looney B."/>
            <person name="Konkel Z."/>
            <person name="Slot J.C."/>
            <person name="Sakamoto Y."/>
            <person name="Steenwyk J.L."/>
            <person name="Rokas A."/>
            <person name="Carro J."/>
            <person name="Camarero S."/>
            <person name="Ferreira P."/>
            <person name="Molpeceres G."/>
            <person name="Ruiz-Duenas F.J."/>
            <person name="Serrano A."/>
            <person name="Henrissat B."/>
            <person name="Drula E."/>
            <person name="Hughes K.W."/>
            <person name="Mata J.L."/>
            <person name="Ishikawa N.K."/>
            <person name="Vargas-Isla R."/>
            <person name="Ushijima S."/>
            <person name="Smith C.A."/>
            <person name="Ahrendt S."/>
            <person name="Andreopoulos W."/>
            <person name="He G."/>
            <person name="Labutti K."/>
            <person name="Lipzen A."/>
            <person name="Ng V."/>
            <person name="Riley R."/>
            <person name="Sandor L."/>
            <person name="Barry K."/>
            <person name="Martinez A.T."/>
            <person name="Xiao Y."/>
            <person name="Gibbons J.G."/>
            <person name="Terashima K."/>
            <person name="Grigoriev I.V."/>
            <person name="Hibbett D.S."/>
        </authorList>
    </citation>
    <scope>NUCLEOTIDE SEQUENCE</scope>
    <source>
        <strain evidence="1">TMI1499</strain>
    </source>
</reference>
<evidence type="ECO:0000313" key="2">
    <source>
        <dbReference type="Proteomes" id="UP001163835"/>
    </source>
</evidence>
<dbReference type="Proteomes" id="UP001163835">
    <property type="component" value="Unassembled WGS sequence"/>
</dbReference>
<gene>
    <name evidence="1" type="ORF">F5876DRAFT_82503</name>
</gene>
<evidence type="ECO:0000313" key="1">
    <source>
        <dbReference type="EMBL" id="KAJ3804863.1"/>
    </source>
</evidence>
<accession>A0ACC1TJS6</accession>
<keyword evidence="2" id="KW-1185">Reference proteome</keyword>